<dbReference type="Proteomes" id="UP000656042">
    <property type="component" value="Unassembled WGS sequence"/>
</dbReference>
<dbReference type="SUPFAM" id="SSF53067">
    <property type="entry name" value="Actin-like ATPase domain"/>
    <property type="match status" value="2"/>
</dbReference>
<keyword evidence="3" id="KW-0143">Chaperone</keyword>
<dbReference type="InterPro" id="IPR013126">
    <property type="entry name" value="Hsp_70_fam"/>
</dbReference>
<keyword evidence="2" id="KW-0067">ATP-binding</keyword>
<dbReference type="AlphaFoldDB" id="A0A8J3C486"/>
<dbReference type="Gene3D" id="3.30.420.40">
    <property type="match status" value="2"/>
</dbReference>
<evidence type="ECO:0000256" key="3">
    <source>
        <dbReference type="ARBA" id="ARBA00023186"/>
    </source>
</evidence>
<name>A0A8J3C486_9ACTN</name>
<organism evidence="5 6">
    <name type="scientific">Mangrovihabitans endophyticus</name>
    <dbReference type="NCBI Taxonomy" id="1751298"/>
    <lineage>
        <taxon>Bacteria</taxon>
        <taxon>Bacillati</taxon>
        <taxon>Actinomycetota</taxon>
        <taxon>Actinomycetes</taxon>
        <taxon>Micromonosporales</taxon>
        <taxon>Micromonosporaceae</taxon>
        <taxon>Mangrovihabitans</taxon>
    </lineage>
</organism>
<keyword evidence="1" id="KW-0547">Nucleotide-binding</keyword>
<dbReference type="Gene3D" id="3.90.640.10">
    <property type="entry name" value="Actin, Chain A, domain 4"/>
    <property type="match status" value="1"/>
</dbReference>
<feature type="transmembrane region" description="Helical" evidence="4">
    <location>
        <begin position="541"/>
        <end position="562"/>
    </location>
</feature>
<comment type="caution">
    <text evidence="5">The sequence shown here is derived from an EMBL/GenBank/DDBJ whole genome shotgun (WGS) entry which is preliminary data.</text>
</comment>
<feature type="transmembrane region" description="Helical" evidence="4">
    <location>
        <begin position="574"/>
        <end position="604"/>
    </location>
</feature>
<proteinExistence type="predicted"/>
<feature type="transmembrane region" description="Helical" evidence="4">
    <location>
        <begin position="444"/>
        <end position="466"/>
    </location>
</feature>
<feature type="transmembrane region" description="Helical" evidence="4">
    <location>
        <begin position="478"/>
        <end position="496"/>
    </location>
</feature>
<evidence type="ECO:0000313" key="5">
    <source>
        <dbReference type="EMBL" id="GGL12864.1"/>
    </source>
</evidence>
<sequence>MHPGRPWLALDYGSAYTKAVLVMPDGTATPLSFDGQPVLSNAAHVSATGTWVGATAWQQADTDPDGFVVSPLAAGDGPVVVAGAVMEPAELIVAALRRVASEATAVAGDRVADVRTVVPAGWGPRRRTWWRRACGKAGLGQVRLVEAPVAAAQRLAPPEAGAPAHWLMIDVGAGCEVSVVRAVAGAGVEVLSTMADAQAGGDRIDAGLADLVLGTGLEELPGGQRWTALASVRAAKHALAEQPAVTVLVPGQPSAVVSTAVLRQAAQPVFARAGELAAEAVANADLSVTDLDAVWAFGAATAVPGSADMIADKLGTTPQASEQPGLVAVSGAAGTAALPPEVTPRPAWMADLPPLRRVAGLLLPGLLSLALFAHFVFAADFYNGTPQRQARFYYVLASWGEATVAALLALLMCLQAAGLIGAALHGQTAGGPAPQRGGPISSGIGVAAAAGLAIAGLYGVSAAVYFGKPVSDPLRWTLTPLVPVVVCAAVLAGLAWRYRPPGGDWDGFLAFPPSSTVAGAAGIAAAAAAGRGHLPVWFNGWAWALGYAGGVLVGVALACTLTRHLALRIVAAPLLGFFCALIAQSGLGILAVIYALAVAAWWAYHDWALFRSGRPAPAP</sequence>
<evidence type="ECO:0000313" key="6">
    <source>
        <dbReference type="Proteomes" id="UP000656042"/>
    </source>
</evidence>
<keyword evidence="4" id="KW-1133">Transmembrane helix</keyword>
<protein>
    <recommendedName>
        <fullName evidence="7">Hsp70 protein</fullName>
    </recommendedName>
</protein>
<feature type="transmembrane region" description="Helical" evidence="4">
    <location>
        <begin position="358"/>
        <end position="382"/>
    </location>
</feature>
<feature type="transmembrane region" description="Helical" evidence="4">
    <location>
        <begin position="508"/>
        <end position="529"/>
    </location>
</feature>
<reference evidence="5" key="2">
    <citation type="submission" date="2020-09" db="EMBL/GenBank/DDBJ databases">
        <authorList>
            <person name="Sun Q."/>
            <person name="Zhou Y."/>
        </authorList>
    </citation>
    <scope>NUCLEOTIDE SEQUENCE</scope>
    <source>
        <strain evidence="5">CGMCC 4.7299</strain>
    </source>
</reference>
<feature type="transmembrane region" description="Helical" evidence="4">
    <location>
        <begin position="402"/>
        <end position="424"/>
    </location>
</feature>
<evidence type="ECO:0000256" key="2">
    <source>
        <dbReference type="ARBA" id="ARBA00022840"/>
    </source>
</evidence>
<accession>A0A8J3C486</accession>
<dbReference type="GO" id="GO:0140662">
    <property type="term" value="F:ATP-dependent protein folding chaperone"/>
    <property type="evidence" value="ECO:0007669"/>
    <property type="project" value="InterPro"/>
</dbReference>
<gene>
    <name evidence="5" type="ORF">GCM10012284_54420</name>
</gene>
<dbReference type="InterPro" id="IPR043129">
    <property type="entry name" value="ATPase_NBD"/>
</dbReference>
<keyword evidence="4" id="KW-0812">Transmembrane</keyword>
<evidence type="ECO:0008006" key="7">
    <source>
        <dbReference type="Google" id="ProtNLM"/>
    </source>
</evidence>
<dbReference type="Pfam" id="PF00012">
    <property type="entry name" value="HSP70"/>
    <property type="match status" value="1"/>
</dbReference>
<reference evidence="5" key="1">
    <citation type="journal article" date="2014" name="Int. J. Syst. Evol. Microbiol.">
        <title>Complete genome sequence of Corynebacterium casei LMG S-19264T (=DSM 44701T), isolated from a smear-ripened cheese.</title>
        <authorList>
            <consortium name="US DOE Joint Genome Institute (JGI-PGF)"/>
            <person name="Walter F."/>
            <person name="Albersmeier A."/>
            <person name="Kalinowski J."/>
            <person name="Ruckert C."/>
        </authorList>
    </citation>
    <scope>NUCLEOTIDE SEQUENCE</scope>
    <source>
        <strain evidence="5">CGMCC 4.7299</strain>
    </source>
</reference>
<dbReference type="EMBL" id="BMMX01000039">
    <property type="protein sequence ID" value="GGL12864.1"/>
    <property type="molecule type" value="Genomic_DNA"/>
</dbReference>
<dbReference type="GO" id="GO:0005524">
    <property type="term" value="F:ATP binding"/>
    <property type="evidence" value="ECO:0007669"/>
    <property type="project" value="UniProtKB-KW"/>
</dbReference>
<keyword evidence="6" id="KW-1185">Reference proteome</keyword>
<evidence type="ECO:0000256" key="1">
    <source>
        <dbReference type="ARBA" id="ARBA00022741"/>
    </source>
</evidence>
<keyword evidence="4" id="KW-0472">Membrane</keyword>
<evidence type="ECO:0000256" key="4">
    <source>
        <dbReference type="SAM" id="Phobius"/>
    </source>
</evidence>